<evidence type="ECO:0000313" key="1">
    <source>
        <dbReference type="EMBL" id="OGH73882.1"/>
    </source>
</evidence>
<dbReference type="AlphaFoldDB" id="A0A1F6MQI0"/>
<dbReference type="EMBL" id="MFQE01000009">
    <property type="protein sequence ID" value="OGH73882.1"/>
    <property type="molecule type" value="Genomic_DNA"/>
</dbReference>
<protein>
    <submittedName>
        <fullName evidence="1">Uncharacterized protein</fullName>
    </submittedName>
</protein>
<dbReference type="Proteomes" id="UP000177457">
    <property type="component" value="Unassembled WGS sequence"/>
</dbReference>
<gene>
    <name evidence="1" type="ORF">A3C90_04635</name>
</gene>
<organism evidence="1 2">
    <name type="scientific">Candidatus Magasanikbacteria bacterium RIFCSPHIGHO2_02_FULL_51_14</name>
    <dbReference type="NCBI Taxonomy" id="1798683"/>
    <lineage>
        <taxon>Bacteria</taxon>
        <taxon>Candidatus Magasanikiibacteriota</taxon>
    </lineage>
</organism>
<reference evidence="1 2" key="1">
    <citation type="journal article" date="2016" name="Nat. Commun.">
        <title>Thousands of microbial genomes shed light on interconnected biogeochemical processes in an aquifer system.</title>
        <authorList>
            <person name="Anantharaman K."/>
            <person name="Brown C.T."/>
            <person name="Hug L.A."/>
            <person name="Sharon I."/>
            <person name="Castelle C.J."/>
            <person name="Probst A.J."/>
            <person name="Thomas B.C."/>
            <person name="Singh A."/>
            <person name="Wilkins M.J."/>
            <person name="Karaoz U."/>
            <person name="Brodie E.L."/>
            <person name="Williams K.H."/>
            <person name="Hubbard S.S."/>
            <person name="Banfield J.F."/>
        </authorList>
    </citation>
    <scope>NUCLEOTIDE SEQUENCE [LARGE SCALE GENOMIC DNA]</scope>
</reference>
<sequence>MKRILWMSRHTPTERQISELARYLGDEVEVEQEPRPFDDARQIVRRFRQGGYDEMVIVAPLSVIAVVCTEGVKPLWSEAGEENDPAKIEFRGARGQGYRFVRFRRIMRVALEFED</sequence>
<dbReference type="STRING" id="1798683.A3C90_04635"/>
<proteinExistence type="predicted"/>
<evidence type="ECO:0000313" key="2">
    <source>
        <dbReference type="Proteomes" id="UP000177457"/>
    </source>
</evidence>
<accession>A0A1F6MQI0</accession>
<name>A0A1F6MQI0_9BACT</name>
<comment type="caution">
    <text evidence="1">The sequence shown here is derived from an EMBL/GenBank/DDBJ whole genome shotgun (WGS) entry which is preliminary data.</text>
</comment>